<dbReference type="GO" id="GO:0019825">
    <property type="term" value="F:oxygen binding"/>
    <property type="evidence" value="ECO:0007669"/>
    <property type="project" value="InterPro"/>
</dbReference>
<name>A0A2S2DS60_9BURK</name>
<dbReference type="SUPFAM" id="SSF46458">
    <property type="entry name" value="Globin-like"/>
    <property type="match status" value="1"/>
</dbReference>
<dbReference type="KEGG" id="mtim:DIR46_25465"/>
<reference evidence="1 2" key="1">
    <citation type="submission" date="2018-05" db="EMBL/GenBank/DDBJ databases">
        <title>Complete genome sequence of Massilia oculi sp. nov. CCUG 43427T (=DSM 26321T), the type strain of M. oculi, and comparison with genome sequences of other Massilia strains.</title>
        <authorList>
            <person name="Zhu B."/>
        </authorList>
    </citation>
    <scope>NUCLEOTIDE SEQUENCE [LARGE SCALE GENOMIC DNA]</scope>
    <source>
        <strain evidence="1 2">CCUG 43427</strain>
    </source>
</reference>
<dbReference type="EMBL" id="CP029343">
    <property type="protein sequence ID" value="AWL07879.1"/>
    <property type="molecule type" value="Genomic_DNA"/>
</dbReference>
<dbReference type="InterPro" id="IPR012292">
    <property type="entry name" value="Globin/Proto"/>
</dbReference>
<proteinExistence type="predicted"/>
<dbReference type="GO" id="GO:0020037">
    <property type="term" value="F:heme binding"/>
    <property type="evidence" value="ECO:0007669"/>
    <property type="project" value="InterPro"/>
</dbReference>
<gene>
    <name evidence="1" type="ORF">DIR46_25465</name>
</gene>
<organism evidence="1 2">
    <name type="scientific">Massilia oculi</name>
    <dbReference type="NCBI Taxonomy" id="945844"/>
    <lineage>
        <taxon>Bacteria</taxon>
        <taxon>Pseudomonadati</taxon>
        <taxon>Pseudomonadota</taxon>
        <taxon>Betaproteobacteria</taxon>
        <taxon>Burkholderiales</taxon>
        <taxon>Oxalobacteraceae</taxon>
        <taxon>Telluria group</taxon>
        <taxon>Massilia</taxon>
    </lineage>
</organism>
<dbReference type="Proteomes" id="UP000245820">
    <property type="component" value="Chromosome"/>
</dbReference>
<dbReference type="CDD" id="cd08916">
    <property type="entry name" value="TrHb3_P"/>
    <property type="match status" value="1"/>
</dbReference>
<evidence type="ECO:0000313" key="1">
    <source>
        <dbReference type="EMBL" id="AWL07879.1"/>
    </source>
</evidence>
<dbReference type="AlphaFoldDB" id="A0A2S2DS60"/>
<dbReference type="InterPro" id="IPR009050">
    <property type="entry name" value="Globin-like_sf"/>
</dbReference>
<dbReference type="OrthoDB" id="25954at2"/>
<accession>A0A2S2DS60</accession>
<protein>
    <recommendedName>
        <fullName evidence="3">Globin</fullName>
    </recommendedName>
</protein>
<keyword evidence="2" id="KW-1185">Reference proteome</keyword>
<sequence>MPLDRPALAVLVDVFYHQVRRDPLLGPVFAGMIADGEWDHHKQRMVSFWSTAILKAREFRGNVVGKHQAMPQLTPAHFARWLALFEETAGSLFAPADAAALVDAARGMARGLQIGLFGRAA</sequence>
<dbReference type="Gene3D" id="1.10.490.10">
    <property type="entry name" value="Globins"/>
    <property type="match status" value="1"/>
</dbReference>
<evidence type="ECO:0000313" key="2">
    <source>
        <dbReference type="Proteomes" id="UP000245820"/>
    </source>
</evidence>
<evidence type="ECO:0008006" key="3">
    <source>
        <dbReference type="Google" id="ProtNLM"/>
    </source>
</evidence>